<evidence type="ECO:0000259" key="2">
    <source>
        <dbReference type="PROSITE" id="PS50011"/>
    </source>
</evidence>
<proteinExistence type="predicted"/>
<organism evidence="3 4">
    <name type="scientific">Pyrenophora seminiperda CCB06</name>
    <dbReference type="NCBI Taxonomy" id="1302712"/>
    <lineage>
        <taxon>Eukaryota</taxon>
        <taxon>Fungi</taxon>
        <taxon>Dikarya</taxon>
        <taxon>Ascomycota</taxon>
        <taxon>Pezizomycotina</taxon>
        <taxon>Dothideomycetes</taxon>
        <taxon>Pleosporomycetidae</taxon>
        <taxon>Pleosporales</taxon>
        <taxon>Pleosporineae</taxon>
        <taxon>Pleosporaceae</taxon>
        <taxon>Pyrenophora</taxon>
    </lineage>
</organism>
<dbReference type="AlphaFoldDB" id="A0A3M7M825"/>
<feature type="region of interest" description="Disordered" evidence="1">
    <location>
        <begin position="122"/>
        <end position="150"/>
    </location>
</feature>
<keyword evidence="3" id="KW-0418">Kinase</keyword>
<dbReference type="OrthoDB" id="1431934at2759"/>
<dbReference type="GO" id="GO:0005524">
    <property type="term" value="F:ATP binding"/>
    <property type="evidence" value="ECO:0007669"/>
    <property type="project" value="InterPro"/>
</dbReference>
<feature type="domain" description="Protein kinase" evidence="2">
    <location>
        <begin position="205"/>
        <end position="608"/>
    </location>
</feature>
<gene>
    <name evidence="3" type="ORF">GMOD_00000794</name>
</gene>
<keyword evidence="3" id="KW-0808">Transferase</keyword>
<feature type="compositionally biased region" description="Pro residues" evidence="1">
    <location>
        <begin position="127"/>
        <end position="146"/>
    </location>
</feature>
<dbReference type="PROSITE" id="PS50011">
    <property type="entry name" value="PROTEIN_KINASE_DOM"/>
    <property type="match status" value="1"/>
</dbReference>
<dbReference type="GO" id="GO:0004672">
    <property type="term" value="F:protein kinase activity"/>
    <property type="evidence" value="ECO:0007669"/>
    <property type="project" value="InterPro"/>
</dbReference>
<feature type="region of interest" description="Disordered" evidence="1">
    <location>
        <begin position="335"/>
        <end position="370"/>
    </location>
</feature>
<dbReference type="SUPFAM" id="SSF56112">
    <property type="entry name" value="Protein kinase-like (PK-like)"/>
    <property type="match status" value="1"/>
</dbReference>
<keyword evidence="4" id="KW-1185">Reference proteome</keyword>
<dbReference type="Proteomes" id="UP000265663">
    <property type="component" value="Unassembled WGS sequence"/>
</dbReference>
<dbReference type="InterPro" id="IPR000719">
    <property type="entry name" value="Prot_kinase_dom"/>
</dbReference>
<dbReference type="Gene3D" id="1.10.510.10">
    <property type="entry name" value="Transferase(Phosphotransferase) domain 1"/>
    <property type="match status" value="1"/>
</dbReference>
<dbReference type="PROSITE" id="PS00108">
    <property type="entry name" value="PROTEIN_KINASE_ST"/>
    <property type="match status" value="1"/>
</dbReference>
<dbReference type="EMBL" id="KE747824">
    <property type="protein sequence ID" value="RMZ70666.1"/>
    <property type="molecule type" value="Genomic_DNA"/>
</dbReference>
<protein>
    <submittedName>
        <fullName evidence="3">NEK kinase</fullName>
    </submittedName>
</protein>
<dbReference type="InterPro" id="IPR011009">
    <property type="entry name" value="Kinase-like_dom_sf"/>
</dbReference>
<evidence type="ECO:0000256" key="1">
    <source>
        <dbReference type="SAM" id="MobiDB-lite"/>
    </source>
</evidence>
<evidence type="ECO:0000313" key="3">
    <source>
        <dbReference type="EMBL" id="RMZ70666.1"/>
    </source>
</evidence>
<feature type="compositionally biased region" description="Acidic residues" evidence="1">
    <location>
        <begin position="349"/>
        <end position="365"/>
    </location>
</feature>
<evidence type="ECO:0000313" key="4">
    <source>
        <dbReference type="Proteomes" id="UP000265663"/>
    </source>
</evidence>
<sequence>MLQLAQLPWSKNPRIAQAYHTSSGHLSNGVPRIDQHGHQASLPCHLAGNIKWTAETLWFGEIIMRDEYKNKVGKKKTYPLYRPDLVPVNPWNQDDAISAKNNRRLPLPRNIMSIVRLLPTPLTPAVSPSPPPPPTPPPAPPPPLPARPRNAYPFDFWPDTPWDADPEGDASLGEPLKHIKEDAATRRLWRNTRPMMWPDQNEDDWENRRYLGAGTFGFAGLWCQQDETDTIIKQMVVKESRPRKDTWRDPLMWRGQLPREIKMHQLVDRSRTAAGEGTDHNTLIEHQGYRLMMNQQRYRIFLNYYEGSDLSKALIKHFRTTYNWYHKSLPGHRKWVSNRSEGSESSSNDSEDGEESSSDETENSEESNSSGLEWDAKYYCFRKAPTGGGQAELPELLPQGVIWKITSSLVKACQILHYGQVSQNGVQDTTPGWNPIKHNDIKLNNIFVHPAMKEDEYPTFVLSDLGESFTDLDTNAGGITDNPLQYTFDDIDTRYPPVSDKIVLIFNQDRTNTSGRVMYDLLANGTFHCAAPRRFLPPNKTIACSGSNNSPRNLARRILGGHFLPAEEFPTFLRYPDELKNLTASCLTWESAHRPSLLEMRRVIDAYLTSHPDIANDRSLGPMRVRQERKFRIGKPFGQWKRREKRQERA</sequence>
<name>A0A3M7M825_9PLEO</name>
<dbReference type="InterPro" id="IPR008271">
    <property type="entry name" value="Ser/Thr_kinase_AS"/>
</dbReference>
<reference evidence="3 4" key="1">
    <citation type="journal article" date="2014" name="PLoS ONE">
        <title>De novo Genome Assembly of the Fungal Plant Pathogen Pyrenophora semeniperda.</title>
        <authorList>
            <person name="Soliai M.M."/>
            <person name="Meyer S.E."/>
            <person name="Udall J.A."/>
            <person name="Elzinga D.E."/>
            <person name="Hermansen R.A."/>
            <person name="Bodily P.M."/>
            <person name="Hart A.A."/>
            <person name="Coleman C.E."/>
        </authorList>
    </citation>
    <scope>NUCLEOTIDE SEQUENCE [LARGE SCALE GENOMIC DNA]</scope>
    <source>
        <strain evidence="3 4">CCB06</strain>
        <tissue evidence="3">Mycelium</tissue>
    </source>
</reference>
<accession>A0A3M7M825</accession>